<sequence>PHLWWECSCVALLLLQMFWRRNVANTQTLILAGPNSTSIRKTSEAKHHLKRVFSFEGE</sequence>
<feature type="chain" id="PRO_5008377451" evidence="1">
    <location>
        <begin position="25"/>
        <end position="58"/>
    </location>
</feature>
<dbReference type="AlphaFoldDB" id="A0A1A8R315"/>
<proteinExistence type="predicted"/>
<evidence type="ECO:0000256" key="1">
    <source>
        <dbReference type="SAM" id="SignalP"/>
    </source>
</evidence>
<feature type="signal peptide" evidence="1">
    <location>
        <begin position="1"/>
        <end position="24"/>
    </location>
</feature>
<accession>A0A1A8R315</accession>
<reference evidence="2" key="1">
    <citation type="submission" date="2016-05" db="EMBL/GenBank/DDBJ databases">
        <authorList>
            <person name="Lavstsen T."/>
            <person name="Jespersen J.S."/>
        </authorList>
    </citation>
    <scope>NUCLEOTIDE SEQUENCE</scope>
    <source>
        <tissue evidence="2">Brain</tissue>
    </source>
</reference>
<gene>
    <name evidence="2" type="primary">Nfu_g_1_004801</name>
</gene>
<feature type="non-terminal residue" evidence="2">
    <location>
        <position position="1"/>
    </location>
</feature>
<evidence type="ECO:0000313" key="2">
    <source>
        <dbReference type="EMBL" id="SBR99654.1"/>
    </source>
</evidence>
<organism evidence="2">
    <name type="scientific">Nothobranchius pienaari</name>
    <dbReference type="NCBI Taxonomy" id="704102"/>
    <lineage>
        <taxon>Eukaryota</taxon>
        <taxon>Metazoa</taxon>
        <taxon>Chordata</taxon>
        <taxon>Craniata</taxon>
        <taxon>Vertebrata</taxon>
        <taxon>Euteleostomi</taxon>
        <taxon>Actinopterygii</taxon>
        <taxon>Neopterygii</taxon>
        <taxon>Teleostei</taxon>
        <taxon>Neoteleostei</taxon>
        <taxon>Acanthomorphata</taxon>
        <taxon>Ovalentaria</taxon>
        <taxon>Atherinomorphae</taxon>
        <taxon>Cyprinodontiformes</taxon>
        <taxon>Nothobranchiidae</taxon>
        <taxon>Nothobranchius</taxon>
    </lineage>
</organism>
<keyword evidence="1" id="KW-0732">Signal</keyword>
<name>A0A1A8R315_9TELE</name>
<reference evidence="2" key="2">
    <citation type="submission" date="2016-06" db="EMBL/GenBank/DDBJ databases">
        <title>The genome of a short-lived fish provides insights into sex chromosome evolution and the genetic control of aging.</title>
        <authorList>
            <person name="Reichwald K."/>
            <person name="Felder M."/>
            <person name="Petzold A."/>
            <person name="Koch P."/>
            <person name="Groth M."/>
            <person name="Platzer M."/>
        </authorList>
    </citation>
    <scope>NUCLEOTIDE SEQUENCE</scope>
    <source>
        <tissue evidence="2">Brain</tissue>
    </source>
</reference>
<protein>
    <submittedName>
        <fullName evidence="2">Uncharacterized protein</fullName>
    </submittedName>
</protein>
<dbReference type="EMBL" id="HAEG01015233">
    <property type="protein sequence ID" value="SBR99654.1"/>
    <property type="molecule type" value="Transcribed_RNA"/>
</dbReference>